<evidence type="ECO:0000313" key="1">
    <source>
        <dbReference type="EMBL" id="KAJ9074196.1"/>
    </source>
</evidence>
<keyword evidence="2" id="KW-1185">Reference proteome</keyword>
<comment type="caution">
    <text evidence="1">The sequence shown here is derived from an EMBL/GenBank/DDBJ whole genome shotgun (WGS) entry which is preliminary data.</text>
</comment>
<proteinExistence type="predicted"/>
<protein>
    <submittedName>
        <fullName evidence="1">Uncharacterized protein</fullName>
    </submittedName>
</protein>
<gene>
    <name evidence="1" type="ORF">DSO57_1008725</name>
</gene>
<dbReference type="Proteomes" id="UP001165960">
    <property type="component" value="Unassembled WGS sequence"/>
</dbReference>
<name>A0ACC2TI97_9FUNG</name>
<reference evidence="1" key="1">
    <citation type="submission" date="2022-04" db="EMBL/GenBank/DDBJ databases">
        <title>Genome of the entomopathogenic fungus Entomophthora muscae.</title>
        <authorList>
            <person name="Elya C."/>
            <person name="Lovett B.R."/>
            <person name="Lee E."/>
            <person name="Macias A.M."/>
            <person name="Hajek A.E."/>
            <person name="De Bivort B.L."/>
            <person name="Kasson M.T."/>
            <person name="De Fine Licht H.H."/>
            <person name="Stajich J.E."/>
        </authorList>
    </citation>
    <scope>NUCLEOTIDE SEQUENCE</scope>
    <source>
        <strain evidence="1">Berkeley</strain>
    </source>
</reference>
<sequence>MLSKPNYCCLCIDLRTGCIVLAILQILGGGSLVISSTNHEMQQGSILGPNIVFSIATVVFAGFGLYGIVEKKYKKVQYLVYFMLVETILLGIGLVIGVIVFLALQGAICASPDKQICQIGAVITTFFFLVVWGLKLHFYFVLKSYVDQMKKDVLVSANVDQGGGPALPIYEESLHVQGQSHLESFYFVVPQPYSKA</sequence>
<organism evidence="1 2">
    <name type="scientific">Entomophthora muscae</name>
    <dbReference type="NCBI Taxonomy" id="34485"/>
    <lineage>
        <taxon>Eukaryota</taxon>
        <taxon>Fungi</taxon>
        <taxon>Fungi incertae sedis</taxon>
        <taxon>Zoopagomycota</taxon>
        <taxon>Entomophthoromycotina</taxon>
        <taxon>Entomophthoromycetes</taxon>
        <taxon>Entomophthorales</taxon>
        <taxon>Entomophthoraceae</taxon>
        <taxon>Entomophthora</taxon>
    </lineage>
</organism>
<dbReference type="EMBL" id="QTSX02002867">
    <property type="protein sequence ID" value="KAJ9074196.1"/>
    <property type="molecule type" value="Genomic_DNA"/>
</dbReference>
<accession>A0ACC2TI97</accession>
<evidence type="ECO:0000313" key="2">
    <source>
        <dbReference type="Proteomes" id="UP001165960"/>
    </source>
</evidence>